<dbReference type="SUPFAM" id="SSF56112">
    <property type="entry name" value="Protein kinase-like (PK-like)"/>
    <property type="match status" value="1"/>
</dbReference>
<dbReference type="Proteomes" id="UP000701853">
    <property type="component" value="Chromosome 9"/>
</dbReference>
<dbReference type="OrthoDB" id="966182at2759"/>
<keyword evidence="3" id="KW-0597">Phosphoprotein</keyword>
<evidence type="ECO:0000313" key="19">
    <source>
        <dbReference type="EMBL" id="KAG8482654.1"/>
    </source>
</evidence>
<dbReference type="GO" id="GO:0005886">
    <property type="term" value="C:plasma membrane"/>
    <property type="evidence" value="ECO:0007669"/>
    <property type="project" value="TreeGrafter"/>
</dbReference>
<evidence type="ECO:0000256" key="7">
    <source>
        <dbReference type="ARBA" id="ARBA00022741"/>
    </source>
</evidence>
<dbReference type="SMART" id="SM00220">
    <property type="entry name" value="S_TKc"/>
    <property type="match status" value="1"/>
</dbReference>
<dbReference type="PANTHER" id="PTHR27005">
    <property type="entry name" value="WALL-ASSOCIATED RECEPTOR KINASE-LIKE 21"/>
    <property type="match status" value="1"/>
</dbReference>
<dbReference type="FunFam" id="3.30.200.20:FF:000043">
    <property type="entry name" value="Wall-associated receptor kinase 2"/>
    <property type="match status" value="1"/>
</dbReference>
<proteinExistence type="predicted"/>
<dbReference type="GO" id="GO:0005524">
    <property type="term" value="F:ATP binding"/>
    <property type="evidence" value="ECO:0007669"/>
    <property type="project" value="UniProtKB-KW"/>
</dbReference>
<dbReference type="InterPro" id="IPR011009">
    <property type="entry name" value="Kinase-like_dom_sf"/>
</dbReference>
<dbReference type="GO" id="GO:0004674">
    <property type="term" value="F:protein serine/threonine kinase activity"/>
    <property type="evidence" value="ECO:0007669"/>
    <property type="project" value="UniProtKB-KW"/>
</dbReference>
<feature type="signal peptide" evidence="17">
    <location>
        <begin position="1"/>
        <end position="25"/>
    </location>
</feature>
<keyword evidence="11 16" id="KW-0472">Membrane</keyword>
<keyword evidence="5 16" id="KW-0812">Transmembrane</keyword>
<evidence type="ECO:0000256" key="5">
    <source>
        <dbReference type="ARBA" id="ARBA00022692"/>
    </source>
</evidence>
<dbReference type="GO" id="GO:0030247">
    <property type="term" value="F:polysaccharide binding"/>
    <property type="evidence" value="ECO:0007669"/>
    <property type="project" value="InterPro"/>
</dbReference>
<dbReference type="PANTHER" id="PTHR27005:SF432">
    <property type="entry name" value="WALL-ASSOCIATED RECEPTOR KINASE-LIKE 6"/>
    <property type="match status" value="1"/>
</dbReference>
<dbReference type="FunFam" id="1.10.510.10:FF:000084">
    <property type="entry name" value="Wall-associated receptor kinase 2"/>
    <property type="match status" value="1"/>
</dbReference>
<feature type="chain" id="PRO_5035248119" description="Protein kinase domain-containing protein" evidence="17">
    <location>
        <begin position="26"/>
        <end position="955"/>
    </location>
</feature>
<evidence type="ECO:0000256" key="14">
    <source>
        <dbReference type="ARBA" id="ARBA00047558"/>
    </source>
</evidence>
<sequence>MGFHLALYFILLLLFLFLLCPILQAAESQEPACGKEVCGNITIQSPFGIHSTCYTKPWFKVTCNPTLDGVKPFINVNGIDLEVLGKASYSNAILINNPVTYINCDRINEVSGRVNLLGTPFFFSSTRNYFGSVGCGNLATILSNEAVSLGGCIQPRCGDGASESGCFTQITANLTSYTVNMRAMYPDSKRCASAFIFSKYSFRSAYPLPTGINNGTTHVPAVLNWNSTYCGDGGCGRPGLGLTLINVNTYKVWSCGNVTFHYPFRMKDQDYETGDWFEVICNKTANGGKVPFLNINDTNLQILDFDFLDGTIKVNHPITYFNCRKNYHNGMSLDLIGTRFYYSNSDNSFWSSGCGNLVTIFGNETYNLIGGCLQPSCRINNKTSCVASCLAYFPEGLSSFYINMSSRFDSSDYRKKKSCGFASLISDDYDLEDSGISSRTHVPTQLQWGTPIFGECHLNDSLDTSCTSDGEYCWSRLSSNHLCVCDRDTRIYSTLCEDGYCGDYQYCRMLCLNTPSNYCSSESCPPYHYEYNSTGFRCERKKQTQNTHNLTSIIIGCSTSIGTLFLLLATWSMYKVLKRKQKIMLKQKYFKRNGGLLLQQHLSSNEGYVEKIKLFTSKEMEKATDHYNENRILGQGGQGTVYKGMLIDGSIVAIKKSKMVEGKKFDEKKVEQFINEVIILSQINHRNVVKLLGCCLEAEVPLLVYEFIPNGTLYDLIRNQNEELPLTWEMRLRIAIEIANALFYLHSAASAPIYHRDIKSSNILLDDKYRAKVSDFGTSRSVALEQTHLTTRVQGTFGYMDPEYFRTNQFTEKSDVYSFGVVLIELLTGQKPVSANQSEQVRSLVSYFLHSMQENSLFSILDPMAVKDGPEQEIMVVALLAKRCLNLNGKKRPTMKQVAMELELIKASGGTVIEDYGDEESEIDDMIHSWDTNPSSSMSRTITTDSVTFPLNSSF</sequence>
<evidence type="ECO:0000256" key="8">
    <source>
        <dbReference type="ARBA" id="ARBA00022777"/>
    </source>
</evidence>
<keyword evidence="10 16" id="KW-1133">Transmembrane helix</keyword>
<keyword evidence="20" id="KW-1185">Reference proteome</keyword>
<evidence type="ECO:0000259" key="18">
    <source>
        <dbReference type="PROSITE" id="PS50011"/>
    </source>
</evidence>
<reference evidence="19 20" key="1">
    <citation type="journal article" date="2021" name="bioRxiv">
        <title>The Gossypium anomalum genome as a resource for cotton improvement and evolutionary analysis of hybrid incompatibility.</title>
        <authorList>
            <person name="Grover C.E."/>
            <person name="Yuan D."/>
            <person name="Arick M.A."/>
            <person name="Miller E.R."/>
            <person name="Hu G."/>
            <person name="Peterson D.G."/>
            <person name="Wendel J.F."/>
            <person name="Udall J.A."/>
        </authorList>
    </citation>
    <scope>NUCLEOTIDE SEQUENCE [LARGE SCALE GENOMIC DNA]</scope>
    <source>
        <strain evidence="19">JFW-Udall</strain>
        <tissue evidence="19">Leaf</tissue>
    </source>
</reference>
<evidence type="ECO:0000256" key="15">
    <source>
        <dbReference type="ARBA" id="ARBA00047951"/>
    </source>
</evidence>
<dbReference type="EMBL" id="JAHUZN010000009">
    <property type="protein sequence ID" value="KAG8482654.1"/>
    <property type="molecule type" value="Genomic_DNA"/>
</dbReference>
<name>A0A8J5YD16_9ROSI</name>
<feature type="transmembrane region" description="Helical" evidence="16">
    <location>
        <begin position="550"/>
        <end position="574"/>
    </location>
</feature>
<dbReference type="InterPro" id="IPR008271">
    <property type="entry name" value="Ser/Thr_kinase_AS"/>
</dbReference>
<feature type="domain" description="Protein kinase" evidence="18">
    <location>
        <begin position="627"/>
        <end position="905"/>
    </location>
</feature>
<dbReference type="Pfam" id="PF13947">
    <property type="entry name" value="GUB_WAK_bind"/>
    <property type="match status" value="1"/>
</dbReference>
<organism evidence="19 20">
    <name type="scientific">Gossypium anomalum</name>
    <dbReference type="NCBI Taxonomy" id="47600"/>
    <lineage>
        <taxon>Eukaryota</taxon>
        <taxon>Viridiplantae</taxon>
        <taxon>Streptophyta</taxon>
        <taxon>Embryophyta</taxon>
        <taxon>Tracheophyta</taxon>
        <taxon>Spermatophyta</taxon>
        <taxon>Magnoliopsida</taxon>
        <taxon>eudicotyledons</taxon>
        <taxon>Gunneridae</taxon>
        <taxon>Pentapetalae</taxon>
        <taxon>rosids</taxon>
        <taxon>malvids</taxon>
        <taxon>Malvales</taxon>
        <taxon>Malvaceae</taxon>
        <taxon>Malvoideae</taxon>
        <taxon>Gossypium</taxon>
    </lineage>
</organism>
<dbReference type="Gene3D" id="3.30.200.20">
    <property type="entry name" value="Phosphorylase Kinase, domain 1"/>
    <property type="match status" value="1"/>
</dbReference>
<evidence type="ECO:0000256" key="4">
    <source>
        <dbReference type="ARBA" id="ARBA00022679"/>
    </source>
</evidence>
<evidence type="ECO:0000256" key="10">
    <source>
        <dbReference type="ARBA" id="ARBA00022989"/>
    </source>
</evidence>
<keyword evidence="8" id="KW-0418">Kinase</keyword>
<keyword evidence="6 17" id="KW-0732">Signal</keyword>
<gene>
    <name evidence="19" type="ORF">CXB51_024298</name>
</gene>
<dbReference type="PROSITE" id="PS00108">
    <property type="entry name" value="PROTEIN_KINASE_ST"/>
    <property type="match status" value="1"/>
</dbReference>
<dbReference type="InterPro" id="IPR045274">
    <property type="entry name" value="WAK-like"/>
</dbReference>
<evidence type="ECO:0000256" key="1">
    <source>
        <dbReference type="ARBA" id="ARBA00004479"/>
    </source>
</evidence>
<evidence type="ECO:0000256" key="11">
    <source>
        <dbReference type="ARBA" id="ARBA00023136"/>
    </source>
</evidence>
<keyword evidence="13" id="KW-0325">Glycoprotein</keyword>
<comment type="catalytic activity">
    <reaction evidence="15">
        <text>L-threonyl-[protein] + ATP = O-phospho-L-threonyl-[protein] + ADP + H(+)</text>
        <dbReference type="Rhea" id="RHEA:46608"/>
        <dbReference type="Rhea" id="RHEA-COMP:11060"/>
        <dbReference type="Rhea" id="RHEA-COMP:11605"/>
        <dbReference type="ChEBI" id="CHEBI:15378"/>
        <dbReference type="ChEBI" id="CHEBI:30013"/>
        <dbReference type="ChEBI" id="CHEBI:30616"/>
        <dbReference type="ChEBI" id="CHEBI:61977"/>
        <dbReference type="ChEBI" id="CHEBI:456216"/>
    </reaction>
</comment>
<dbReference type="GO" id="GO:0007166">
    <property type="term" value="P:cell surface receptor signaling pathway"/>
    <property type="evidence" value="ECO:0007669"/>
    <property type="project" value="InterPro"/>
</dbReference>
<evidence type="ECO:0000256" key="16">
    <source>
        <dbReference type="SAM" id="Phobius"/>
    </source>
</evidence>
<evidence type="ECO:0000256" key="6">
    <source>
        <dbReference type="ARBA" id="ARBA00022729"/>
    </source>
</evidence>
<evidence type="ECO:0000256" key="12">
    <source>
        <dbReference type="ARBA" id="ARBA00023157"/>
    </source>
</evidence>
<evidence type="ECO:0000313" key="20">
    <source>
        <dbReference type="Proteomes" id="UP000701853"/>
    </source>
</evidence>
<evidence type="ECO:0000256" key="13">
    <source>
        <dbReference type="ARBA" id="ARBA00023180"/>
    </source>
</evidence>
<comment type="catalytic activity">
    <reaction evidence="14">
        <text>L-seryl-[protein] + ATP = O-phospho-L-seryl-[protein] + ADP + H(+)</text>
        <dbReference type="Rhea" id="RHEA:17989"/>
        <dbReference type="Rhea" id="RHEA-COMP:9863"/>
        <dbReference type="Rhea" id="RHEA-COMP:11604"/>
        <dbReference type="ChEBI" id="CHEBI:15378"/>
        <dbReference type="ChEBI" id="CHEBI:29999"/>
        <dbReference type="ChEBI" id="CHEBI:30616"/>
        <dbReference type="ChEBI" id="CHEBI:83421"/>
        <dbReference type="ChEBI" id="CHEBI:456216"/>
    </reaction>
</comment>
<comment type="subcellular location">
    <subcellularLocation>
        <location evidence="1">Membrane</location>
        <topology evidence="1">Single-pass type I membrane protein</topology>
    </subcellularLocation>
</comment>
<evidence type="ECO:0000256" key="3">
    <source>
        <dbReference type="ARBA" id="ARBA00022553"/>
    </source>
</evidence>
<evidence type="ECO:0000256" key="2">
    <source>
        <dbReference type="ARBA" id="ARBA00022527"/>
    </source>
</evidence>
<keyword evidence="4" id="KW-0808">Transferase</keyword>
<dbReference type="Pfam" id="PF00069">
    <property type="entry name" value="Pkinase"/>
    <property type="match status" value="1"/>
</dbReference>
<evidence type="ECO:0000256" key="17">
    <source>
        <dbReference type="SAM" id="SignalP"/>
    </source>
</evidence>
<evidence type="ECO:0000256" key="9">
    <source>
        <dbReference type="ARBA" id="ARBA00022840"/>
    </source>
</evidence>
<keyword evidence="12" id="KW-1015">Disulfide bond</keyword>
<protein>
    <recommendedName>
        <fullName evidence="18">Protein kinase domain-containing protein</fullName>
    </recommendedName>
</protein>
<comment type="caution">
    <text evidence="19">The sequence shown here is derived from an EMBL/GenBank/DDBJ whole genome shotgun (WGS) entry which is preliminary data.</text>
</comment>
<keyword evidence="7" id="KW-0547">Nucleotide-binding</keyword>
<dbReference type="InterPro" id="IPR000719">
    <property type="entry name" value="Prot_kinase_dom"/>
</dbReference>
<dbReference type="Gene3D" id="1.10.510.10">
    <property type="entry name" value="Transferase(Phosphotransferase) domain 1"/>
    <property type="match status" value="1"/>
</dbReference>
<accession>A0A8J5YD16</accession>
<dbReference type="PROSITE" id="PS50011">
    <property type="entry name" value="PROTEIN_KINASE_DOM"/>
    <property type="match status" value="1"/>
</dbReference>
<dbReference type="CDD" id="cd14066">
    <property type="entry name" value="STKc_IRAK"/>
    <property type="match status" value="1"/>
</dbReference>
<keyword evidence="2" id="KW-0723">Serine/threonine-protein kinase</keyword>
<dbReference type="InterPro" id="IPR025287">
    <property type="entry name" value="WAK_GUB"/>
</dbReference>
<dbReference type="AlphaFoldDB" id="A0A8J5YD16"/>
<keyword evidence="9" id="KW-0067">ATP-binding</keyword>